<dbReference type="EMBL" id="REGN01008314">
    <property type="protein sequence ID" value="RNA03888.1"/>
    <property type="molecule type" value="Genomic_DNA"/>
</dbReference>
<protein>
    <submittedName>
        <fullName evidence="1">Uncharacterized protein</fullName>
    </submittedName>
</protein>
<dbReference type="Proteomes" id="UP000276133">
    <property type="component" value="Unassembled WGS sequence"/>
</dbReference>
<proteinExistence type="predicted"/>
<dbReference type="AlphaFoldDB" id="A0A3M7PZ17"/>
<keyword evidence="2" id="KW-1185">Reference proteome</keyword>
<evidence type="ECO:0000313" key="2">
    <source>
        <dbReference type="Proteomes" id="UP000276133"/>
    </source>
</evidence>
<organism evidence="1 2">
    <name type="scientific">Brachionus plicatilis</name>
    <name type="common">Marine rotifer</name>
    <name type="synonym">Brachionus muelleri</name>
    <dbReference type="NCBI Taxonomy" id="10195"/>
    <lineage>
        <taxon>Eukaryota</taxon>
        <taxon>Metazoa</taxon>
        <taxon>Spiralia</taxon>
        <taxon>Gnathifera</taxon>
        <taxon>Rotifera</taxon>
        <taxon>Eurotatoria</taxon>
        <taxon>Monogononta</taxon>
        <taxon>Pseudotrocha</taxon>
        <taxon>Ploima</taxon>
        <taxon>Brachionidae</taxon>
        <taxon>Brachionus</taxon>
    </lineage>
</organism>
<accession>A0A3M7PZ17</accession>
<gene>
    <name evidence="1" type="ORF">BpHYR1_020452</name>
</gene>
<sequence>MDQLASTIEIQKNKICELKLDLFLINWLNESENNSINATCLHNNSKVVLNTIQKMRRSRYLSLEFREMKSYIKLETKHQTFYCFELSHNFAIQKSLIFLRFFLKIFELGILHRPRIVDFRLIFLEENEARKHESSLSYLPNTMACRKF</sequence>
<name>A0A3M7PZ17_BRAPC</name>
<evidence type="ECO:0000313" key="1">
    <source>
        <dbReference type="EMBL" id="RNA03888.1"/>
    </source>
</evidence>
<comment type="caution">
    <text evidence="1">The sequence shown here is derived from an EMBL/GenBank/DDBJ whole genome shotgun (WGS) entry which is preliminary data.</text>
</comment>
<reference evidence="1 2" key="1">
    <citation type="journal article" date="2018" name="Sci. Rep.">
        <title>Genomic signatures of local adaptation to the degree of environmental predictability in rotifers.</title>
        <authorList>
            <person name="Franch-Gras L."/>
            <person name="Hahn C."/>
            <person name="Garcia-Roger E.M."/>
            <person name="Carmona M.J."/>
            <person name="Serra M."/>
            <person name="Gomez A."/>
        </authorList>
    </citation>
    <scope>NUCLEOTIDE SEQUENCE [LARGE SCALE GENOMIC DNA]</scope>
    <source>
        <strain evidence="1">HYR1</strain>
    </source>
</reference>